<dbReference type="Proteomes" id="UP000032352">
    <property type="component" value="Chromosome"/>
</dbReference>
<evidence type="ECO:0000256" key="2">
    <source>
        <dbReference type="ARBA" id="ARBA00012438"/>
    </source>
</evidence>
<keyword evidence="7" id="KW-1133">Transmembrane helix</keyword>
<dbReference type="Pfam" id="PF02518">
    <property type="entry name" value="HATPase_c"/>
    <property type="match status" value="1"/>
</dbReference>
<evidence type="ECO:0000256" key="3">
    <source>
        <dbReference type="ARBA" id="ARBA00022553"/>
    </source>
</evidence>
<name>A0AAF0CAP5_9GAMM</name>
<dbReference type="InterPro" id="IPR011622">
    <property type="entry name" value="7TMR_DISM_rcpt_extracell_dom2"/>
</dbReference>
<keyword evidence="5 10" id="KW-0418">Kinase</keyword>
<keyword evidence="6" id="KW-0902">Two-component regulatory system</keyword>
<feature type="transmembrane region" description="Helical" evidence="7">
    <location>
        <begin position="214"/>
        <end position="237"/>
    </location>
</feature>
<proteinExistence type="predicted"/>
<comment type="catalytic activity">
    <reaction evidence="1">
        <text>ATP + protein L-histidine = ADP + protein N-phospho-L-histidine.</text>
        <dbReference type="EC" id="2.7.13.3"/>
    </reaction>
</comment>
<dbReference type="GO" id="GO:0000155">
    <property type="term" value="F:phosphorelay sensor kinase activity"/>
    <property type="evidence" value="ECO:0007669"/>
    <property type="project" value="TreeGrafter"/>
</dbReference>
<dbReference type="InterPro" id="IPR050351">
    <property type="entry name" value="BphY/WalK/GraS-like"/>
</dbReference>
<gene>
    <name evidence="10" type="ORF">SG34_009475</name>
</gene>
<keyword evidence="8" id="KW-0732">Signal</keyword>
<protein>
    <recommendedName>
        <fullName evidence="2">histidine kinase</fullName>
        <ecNumber evidence="2">2.7.13.3</ecNumber>
    </recommendedName>
</protein>
<dbReference type="EMBL" id="CP059733">
    <property type="protein sequence ID" value="WDE07093.1"/>
    <property type="molecule type" value="Genomic_DNA"/>
</dbReference>
<feature type="domain" description="Histidine kinase" evidence="9">
    <location>
        <begin position="431"/>
        <end position="636"/>
    </location>
</feature>
<feature type="signal peptide" evidence="8">
    <location>
        <begin position="1"/>
        <end position="25"/>
    </location>
</feature>
<dbReference type="PANTHER" id="PTHR45453:SF1">
    <property type="entry name" value="PHOSPHATE REGULON SENSOR PROTEIN PHOR"/>
    <property type="match status" value="1"/>
</dbReference>
<dbReference type="PROSITE" id="PS50109">
    <property type="entry name" value="HIS_KIN"/>
    <property type="match status" value="1"/>
</dbReference>
<dbReference type="InterPro" id="IPR003594">
    <property type="entry name" value="HATPase_dom"/>
</dbReference>
<dbReference type="Pfam" id="PF07695">
    <property type="entry name" value="7TMR-DISM_7TM"/>
    <property type="match status" value="1"/>
</dbReference>
<accession>A0AAF0CAP5</accession>
<organism evidence="10 11">
    <name type="scientific">Thalassomonas viridans</name>
    <dbReference type="NCBI Taxonomy" id="137584"/>
    <lineage>
        <taxon>Bacteria</taxon>
        <taxon>Pseudomonadati</taxon>
        <taxon>Pseudomonadota</taxon>
        <taxon>Gammaproteobacteria</taxon>
        <taxon>Alteromonadales</taxon>
        <taxon>Colwelliaceae</taxon>
        <taxon>Thalassomonas</taxon>
    </lineage>
</organism>
<dbReference type="KEGG" id="tvd:SG34_009475"/>
<feature type="transmembrane region" description="Helical" evidence="7">
    <location>
        <begin position="365"/>
        <end position="385"/>
    </location>
</feature>
<keyword evidence="3" id="KW-0597">Phosphoprotein</keyword>
<evidence type="ECO:0000256" key="4">
    <source>
        <dbReference type="ARBA" id="ARBA00022679"/>
    </source>
</evidence>
<dbReference type="AlphaFoldDB" id="A0AAF0CAP5"/>
<evidence type="ECO:0000256" key="7">
    <source>
        <dbReference type="SAM" id="Phobius"/>
    </source>
</evidence>
<keyword evidence="4" id="KW-0808">Transferase</keyword>
<dbReference type="Gene3D" id="3.30.565.10">
    <property type="entry name" value="Histidine kinase-like ATPase, C-terminal domain"/>
    <property type="match status" value="1"/>
</dbReference>
<feature type="chain" id="PRO_5041918767" description="histidine kinase" evidence="8">
    <location>
        <begin position="26"/>
        <end position="639"/>
    </location>
</feature>
<reference evidence="10 11" key="2">
    <citation type="journal article" date="2022" name="Mar. Drugs">
        <title>Bioassay-Guided Fractionation Leads to the Detection of Cholic Acid Generated by the Rare Thalassomonas sp.</title>
        <authorList>
            <person name="Pheiffer F."/>
            <person name="Schneider Y.K."/>
            <person name="Hansen E.H."/>
            <person name="Andersen J.H."/>
            <person name="Isaksson J."/>
            <person name="Busche T."/>
            <person name="R C."/>
            <person name="Kalinowski J."/>
            <person name="Zyl L.V."/>
            <person name="Trindade M."/>
        </authorList>
    </citation>
    <scope>NUCLEOTIDE SEQUENCE [LARGE SCALE GENOMIC DNA]</scope>
    <source>
        <strain evidence="10 11">XOM25</strain>
    </source>
</reference>
<dbReference type="InterPro" id="IPR004358">
    <property type="entry name" value="Sig_transdc_His_kin-like_C"/>
</dbReference>
<sequence>MKALEIKLFAVCFLLIISQLHPAYAQQYTALPHDADHFDLAPYAKYYLDNSEQQTLEQLIRLDHEFVPLAEKRLTPWPHTIWIKTAVKNESAEDLTWYLHTGTSWIPQFKIFSVSNNQSKQILALDDSNSFADRTVQEAMLIIPIKLKAGEQLTLYLTYSDTFDIHSLELFSPTALAHYLTESNLFNGMVFGALLFCFGIIAMQMLIRPKRSSAYLLCFILFGILFLADISGYTLQYSWLNYHYVYPQLPAGTILMVLVSYFLFIAHILRLKRNIPYLYRMYLAIVCSALAIIAISPVINPVPLVLILSPIAAVVSLATIYLALKRHLPLARLYSFNLLFHVGFINVLFVIRLNHIDFPLHVHSFTIPKTGFVLEVLMFVVILAYREHLMNRQQQTSLQQQLESSRQLARMKEEKNRLLAESQQRILDYATHTHDMAQPIATLKMAIKSINKQENTKLFEHIDNTINYTQNLFTSIINTAKGEYREITGHIQIQQLFDDLYWRHSPLADKAQLTLKFVPSSLKVFASYYVLSRILDNLITNAIRYAGKGKVFIGVRRRQQALEIQVLDNGPGISSQVLERISRPFEQLDKLRLQQQGFGLGMYSVKELCAKEGYRLKIASEQGKGCCFSINLPQINHKE</sequence>
<feature type="transmembrane region" description="Helical" evidence="7">
    <location>
        <begin position="336"/>
        <end position="353"/>
    </location>
</feature>
<evidence type="ECO:0000313" key="11">
    <source>
        <dbReference type="Proteomes" id="UP000032352"/>
    </source>
</evidence>
<evidence type="ECO:0000256" key="1">
    <source>
        <dbReference type="ARBA" id="ARBA00000085"/>
    </source>
</evidence>
<feature type="transmembrane region" description="Helical" evidence="7">
    <location>
        <begin position="249"/>
        <end position="269"/>
    </location>
</feature>
<dbReference type="InterPro" id="IPR005467">
    <property type="entry name" value="His_kinase_dom"/>
</dbReference>
<dbReference type="SUPFAM" id="SSF55874">
    <property type="entry name" value="ATPase domain of HSP90 chaperone/DNA topoisomerase II/histidine kinase"/>
    <property type="match status" value="1"/>
</dbReference>
<reference evidence="10 11" key="1">
    <citation type="journal article" date="2015" name="Genome Announc.">
        <title>Draft Genome Sequences of Marine Isolates of Thalassomonas viridans and Thalassomonas actiniarum.</title>
        <authorList>
            <person name="Olonade I."/>
            <person name="van Zyl L.J."/>
            <person name="Trindade M."/>
        </authorList>
    </citation>
    <scope>NUCLEOTIDE SEQUENCE [LARGE SCALE GENOMIC DNA]</scope>
    <source>
        <strain evidence="10 11">XOM25</strain>
    </source>
</reference>
<dbReference type="InterPro" id="IPR036890">
    <property type="entry name" value="HATPase_C_sf"/>
</dbReference>
<evidence type="ECO:0000256" key="6">
    <source>
        <dbReference type="ARBA" id="ARBA00023012"/>
    </source>
</evidence>
<keyword evidence="7" id="KW-0472">Membrane</keyword>
<dbReference type="SMART" id="SM00387">
    <property type="entry name" value="HATPase_c"/>
    <property type="match status" value="1"/>
</dbReference>
<feature type="transmembrane region" description="Helical" evidence="7">
    <location>
        <begin position="305"/>
        <end position="324"/>
    </location>
</feature>
<evidence type="ECO:0000256" key="5">
    <source>
        <dbReference type="ARBA" id="ARBA00022777"/>
    </source>
</evidence>
<dbReference type="RefSeq" id="WP_044841656.1">
    <property type="nucleotide sequence ID" value="NZ_CP059733.1"/>
</dbReference>
<dbReference type="PANTHER" id="PTHR45453">
    <property type="entry name" value="PHOSPHATE REGULON SENSOR PROTEIN PHOR"/>
    <property type="match status" value="1"/>
</dbReference>
<keyword evidence="11" id="KW-1185">Reference proteome</keyword>
<dbReference type="InterPro" id="IPR011623">
    <property type="entry name" value="7TMR_DISM_rcpt_extracell_dom1"/>
</dbReference>
<dbReference type="Pfam" id="PF07696">
    <property type="entry name" value="7TMR-DISMED2"/>
    <property type="match status" value="1"/>
</dbReference>
<evidence type="ECO:0000313" key="10">
    <source>
        <dbReference type="EMBL" id="WDE07093.1"/>
    </source>
</evidence>
<keyword evidence="7" id="KW-0812">Transmembrane</keyword>
<dbReference type="GO" id="GO:0016036">
    <property type="term" value="P:cellular response to phosphate starvation"/>
    <property type="evidence" value="ECO:0007669"/>
    <property type="project" value="TreeGrafter"/>
</dbReference>
<feature type="transmembrane region" description="Helical" evidence="7">
    <location>
        <begin position="281"/>
        <end position="299"/>
    </location>
</feature>
<dbReference type="GO" id="GO:0005886">
    <property type="term" value="C:plasma membrane"/>
    <property type="evidence" value="ECO:0007669"/>
    <property type="project" value="TreeGrafter"/>
</dbReference>
<dbReference type="CDD" id="cd00075">
    <property type="entry name" value="HATPase"/>
    <property type="match status" value="1"/>
</dbReference>
<dbReference type="EC" id="2.7.13.3" evidence="2"/>
<evidence type="ECO:0000259" key="9">
    <source>
        <dbReference type="PROSITE" id="PS50109"/>
    </source>
</evidence>
<dbReference type="GO" id="GO:0004721">
    <property type="term" value="F:phosphoprotein phosphatase activity"/>
    <property type="evidence" value="ECO:0007669"/>
    <property type="project" value="TreeGrafter"/>
</dbReference>
<dbReference type="PRINTS" id="PR00344">
    <property type="entry name" value="BCTRLSENSOR"/>
</dbReference>
<feature type="transmembrane region" description="Helical" evidence="7">
    <location>
        <begin position="185"/>
        <end position="207"/>
    </location>
</feature>
<dbReference type="Gene3D" id="2.60.40.2380">
    <property type="match status" value="1"/>
</dbReference>
<evidence type="ECO:0000256" key="8">
    <source>
        <dbReference type="SAM" id="SignalP"/>
    </source>
</evidence>